<name>L9VZC8_9EURY</name>
<protein>
    <submittedName>
        <fullName evidence="1">Uncharacterized protein</fullName>
    </submittedName>
</protein>
<evidence type="ECO:0000313" key="1">
    <source>
        <dbReference type="EMBL" id="ELY42564.1"/>
    </source>
</evidence>
<proteinExistence type="predicted"/>
<dbReference type="EMBL" id="AOHX01000045">
    <property type="protein sequence ID" value="ELY42564.1"/>
    <property type="molecule type" value="Genomic_DNA"/>
</dbReference>
<dbReference type="STRING" id="1230460.C495_14662"/>
<sequence length="67" mass="7421">MLSVCDIVADDVLHSIVHVVEIATSSRNVRDLISDVVTNPSRQHFQVILNAVKGVLSVILQHYRLSV</sequence>
<gene>
    <name evidence="1" type="ORF">C495_14662</name>
</gene>
<accession>L9VZC8</accession>
<dbReference type="Proteomes" id="UP000011661">
    <property type="component" value="Unassembled WGS sequence"/>
</dbReference>
<keyword evidence="2" id="KW-1185">Reference proteome</keyword>
<comment type="caution">
    <text evidence="1">The sequence shown here is derived from an EMBL/GenBank/DDBJ whole genome shotgun (WGS) entry which is preliminary data.</text>
</comment>
<evidence type="ECO:0000313" key="2">
    <source>
        <dbReference type="Proteomes" id="UP000011661"/>
    </source>
</evidence>
<reference evidence="1 2" key="1">
    <citation type="journal article" date="2014" name="PLoS Genet.">
        <title>Phylogenetically driven sequencing of extremely halophilic archaea reveals strategies for static and dynamic osmo-response.</title>
        <authorList>
            <person name="Becker E.A."/>
            <person name="Seitzer P.M."/>
            <person name="Tritt A."/>
            <person name="Larsen D."/>
            <person name="Krusor M."/>
            <person name="Yao A.I."/>
            <person name="Wu D."/>
            <person name="Madern D."/>
            <person name="Eisen J.A."/>
            <person name="Darling A.E."/>
            <person name="Facciotti M.T."/>
        </authorList>
    </citation>
    <scope>NUCLEOTIDE SEQUENCE [LARGE SCALE GENOMIC DNA]</scope>
    <source>
        <strain evidence="1 2">JCM 14089</strain>
    </source>
</reference>
<dbReference type="AlphaFoldDB" id="L9VZC8"/>
<organism evidence="1 2">
    <name type="scientific">Natronorubrum sulfidifaciens JCM 14089</name>
    <dbReference type="NCBI Taxonomy" id="1230460"/>
    <lineage>
        <taxon>Archaea</taxon>
        <taxon>Methanobacteriati</taxon>
        <taxon>Methanobacteriota</taxon>
        <taxon>Stenosarchaea group</taxon>
        <taxon>Halobacteria</taxon>
        <taxon>Halobacteriales</taxon>
        <taxon>Natrialbaceae</taxon>
        <taxon>Natronorubrum</taxon>
    </lineage>
</organism>